<feature type="signal peptide" evidence="1">
    <location>
        <begin position="1"/>
        <end position="22"/>
    </location>
</feature>
<dbReference type="Proteomes" id="UP000464378">
    <property type="component" value="Chromosome"/>
</dbReference>
<reference evidence="3" key="1">
    <citation type="submission" date="2019-04" db="EMBL/GenBank/DDBJ databases">
        <authorList>
            <consortium name="Science for Life Laboratories"/>
        </authorList>
    </citation>
    <scope>NUCLEOTIDE SEQUENCE</scope>
    <source>
        <strain evidence="3">MBLW1</strain>
    </source>
</reference>
<dbReference type="InParanoid" id="A0A6C2YMQ1"/>
<feature type="domain" description="3-keto-alpha-glucoside-1,2-lyase/3-keto-2-hydroxy-glucal hydratase" evidence="2">
    <location>
        <begin position="32"/>
        <end position="195"/>
    </location>
</feature>
<evidence type="ECO:0000313" key="3">
    <source>
        <dbReference type="EMBL" id="VIP02870.1"/>
    </source>
</evidence>
<dbReference type="RefSeq" id="WP_162657999.1">
    <property type="nucleotide sequence ID" value="NZ_LR593887.1"/>
</dbReference>
<keyword evidence="1" id="KW-0732">Signal</keyword>
<dbReference type="InterPro" id="IPR010496">
    <property type="entry name" value="AL/BT2_dom"/>
</dbReference>
<evidence type="ECO:0000256" key="1">
    <source>
        <dbReference type="SAM" id="SignalP"/>
    </source>
</evidence>
<accession>A0A6C2YMQ1</accession>
<evidence type="ECO:0000313" key="4">
    <source>
        <dbReference type="Proteomes" id="UP000464378"/>
    </source>
</evidence>
<name>A0A6C2YMQ1_9BACT</name>
<gene>
    <name evidence="3" type="ORF">GMBLW1_10900</name>
</gene>
<protein>
    <recommendedName>
        <fullName evidence="2">3-keto-alpha-glucoside-1,2-lyase/3-keto-2-hydroxy-glucal hydratase domain-containing protein</fullName>
    </recommendedName>
</protein>
<evidence type="ECO:0000259" key="2">
    <source>
        <dbReference type="Pfam" id="PF06439"/>
    </source>
</evidence>
<dbReference type="AlphaFoldDB" id="A0A6C2YMQ1"/>
<proteinExistence type="predicted"/>
<dbReference type="EMBL" id="LR593887">
    <property type="protein sequence ID" value="VTS02698.1"/>
    <property type="molecule type" value="Genomic_DNA"/>
</dbReference>
<feature type="chain" id="PRO_5033534823" description="3-keto-alpha-glucoside-1,2-lyase/3-keto-2-hydroxy-glucal hydratase domain-containing protein" evidence="1">
    <location>
        <begin position="23"/>
        <end position="201"/>
    </location>
</feature>
<sequence>MRHTLASLAVLLVLAIPGMTRADDTKEFLKAENWEGLEDLWKVDGTTVTGTAKTGLKFNTFLCSKAKYSNFELSFKVQLKGGIGNSGVQIRSKIDDRSKFVVAGPQCDIGAQYWGSLYGERFGGMMKASSADVVKSKVKADGVNEYHILCKDNRVTITINGTVMTDGEYKMPADGILAFQLHAGPPMEVVYSDIVFKNLSK</sequence>
<dbReference type="GO" id="GO:0016787">
    <property type="term" value="F:hydrolase activity"/>
    <property type="evidence" value="ECO:0007669"/>
    <property type="project" value="InterPro"/>
</dbReference>
<dbReference type="KEGG" id="tim:GMBLW1_10900"/>
<dbReference type="Gene3D" id="2.60.120.560">
    <property type="entry name" value="Exo-inulinase, domain 1"/>
    <property type="match status" value="1"/>
</dbReference>
<dbReference type="Pfam" id="PF06439">
    <property type="entry name" value="3keto-disac_hyd"/>
    <property type="match status" value="1"/>
</dbReference>
<keyword evidence="4" id="KW-1185">Reference proteome</keyword>
<dbReference type="EMBL" id="LR586016">
    <property type="protein sequence ID" value="VIP02870.1"/>
    <property type="molecule type" value="Genomic_DNA"/>
</dbReference>
<organism evidence="3">
    <name type="scientific">Tuwongella immobilis</name>
    <dbReference type="NCBI Taxonomy" id="692036"/>
    <lineage>
        <taxon>Bacteria</taxon>
        <taxon>Pseudomonadati</taxon>
        <taxon>Planctomycetota</taxon>
        <taxon>Planctomycetia</taxon>
        <taxon>Gemmatales</taxon>
        <taxon>Gemmataceae</taxon>
        <taxon>Tuwongella</taxon>
    </lineage>
</organism>